<keyword evidence="3" id="KW-0378">Hydrolase</keyword>
<dbReference type="InterPro" id="IPR038765">
    <property type="entry name" value="Papain-like_cys_pep_sf"/>
</dbReference>
<dbReference type="InterPro" id="IPR003653">
    <property type="entry name" value="Peptidase_C48_C"/>
</dbReference>
<evidence type="ECO:0000256" key="2">
    <source>
        <dbReference type="ARBA" id="ARBA00022670"/>
    </source>
</evidence>
<comment type="similarity">
    <text evidence="1">Belongs to the peptidase C48 family.</text>
</comment>
<dbReference type="GO" id="GO:0006508">
    <property type="term" value="P:proteolysis"/>
    <property type="evidence" value="ECO:0007669"/>
    <property type="project" value="UniProtKB-KW"/>
</dbReference>
<dbReference type="EMBL" id="NBNE01001086">
    <property type="protein sequence ID" value="OWZ15620.1"/>
    <property type="molecule type" value="Genomic_DNA"/>
</dbReference>
<dbReference type="Pfam" id="PF02902">
    <property type="entry name" value="Peptidase_C48"/>
    <property type="match status" value="1"/>
</dbReference>
<evidence type="ECO:0000313" key="6">
    <source>
        <dbReference type="Proteomes" id="UP000198211"/>
    </source>
</evidence>
<sequence length="207" mass="22869">MLTTKNLLRCIVHVDSLGVTSTDTVKKIVGGYFDTELKTKYPQRNVSRFKSRAIRTSPMQTNTDDCGGFVLFSSNALQKNSIEETHYFSATFAISAPVQDLRASLRTCVKHTIIVCVYVVDLTIAGSHLSSITDLMTHLSGTYIPDLLEKFQLRDGNITPTPQAKSVVLDKEETLTPEQIAAQPDALEGISASIKVLERNVGVWHRV</sequence>
<dbReference type="Proteomes" id="UP000198211">
    <property type="component" value="Unassembled WGS sequence"/>
</dbReference>
<feature type="domain" description="Ubiquitin-like protease family profile" evidence="4">
    <location>
        <begin position="11"/>
        <end position="80"/>
    </location>
</feature>
<name>A0A225WFH8_9STRA</name>
<keyword evidence="2" id="KW-0645">Protease</keyword>
<gene>
    <name evidence="5" type="ORF">PHMEG_00010708</name>
</gene>
<organism evidence="5 6">
    <name type="scientific">Phytophthora megakarya</name>
    <dbReference type="NCBI Taxonomy" id="4795"/>
    <lineage>
        <taxon>Eukaryota</taxon>
        <taxon>Sar</taxon>
        <taxon>Stramenopiles</taxon>
        <taxon>Oomycota</taxon>
        <taxon>Peronosporomycetes</taxon>
        <taxon>Peronosporales</taxon>
        <taxon>Peronosporaceae</taxon>
        <taxon>Phytophthora</taxon>
    </lineage>
</organism>
<dbReference type="AlphaFoldDB" id="A0A225WFH8"/>
<evidence type="ECO:0000313" key="5">
    <source>
        <dbReference type="EMBL" id="OWZ15620.1"/>
    </source>
</evidence>
<reference evidence="6" key="1">
    <citation type="submission" date="2017-03" db="EMBL/GenBank/DDBJ databases">
        <title>Phytopthora megakarya and P. palmivora, two closely related causual agents of cacao black pod achieved similar genome size and gene model numbers by different mechanisms.</title>
        <authorList>
            <person name="Ali S."/>
            <person name="Shao J."/>
            <person name="Larry D.J."/>
            <person name="Kronmiller B."/>
            <person name="Shen D."/>
            <person name="Strem M.D."/>
            <person name="Melnick R.L."/>
            <person name="Guiltinan M.J."/>
            <person name="Tyler B.M."/>
            <person name="Meinhardt L.W."/>
            <person name="Bailey B.A."/>
        </authorList>
    </citation>
    <scope>NUCLEOTIDE SEQUENCE [LARGE SCALE GENOMIC DNA]</scope>
    <source>
        <strain evidence="6">zdho120</strain>
    </source>
</reference>
<dbReference type="GO" id="GO:0008234">
    <property type="term" value="F:cysteine-type peptidase activity"/>
    <property type="evidence" value="ECO:0007669"/>
    <property type="project" value="InterPro"/>
</dbReference>
<evidence type="ECO:0000256" key="1">
    <source>
        <dbReference type="ARBA" id="ARBA00005234"/>
    </source>
</evidence>
<accession>A0A225WFH8</accession>
<evidence type="ECO:0000256" key="3">
    <source>
        <dbReference type="ARBA" id="ARBA00022801"/>
    </source>
</evidence>
<comment type="caution">
    <text evidence="5">The sequence shown here is derived from an EMBL/GenBank/DDBJ whole genome shotgun (WGS) entry which is preliminary data.</text>
</comment>
<dbReference type="Gene3D" id="3.40.395.10">
    <property type="entry name" value="Adenoviral Proteinase, Chain A"/>
    <property type="match status" value="1"/>
</dbReference>
<evidence type="ECO:0000259" key="4">
    <source>
        <dbReference type="Pfam" id="PF02902"/>
    </source>
</evidence>
<keyword evidence="6" id="KW-1185">Reference proteome</keyword>
<protein>
    <recommendedName>
        <fullName evidence="4">Ubiquitin-like protease family profile domain-containing protein</fullName>
    </recommendedName>
</protein>
<dbReference type="SUPFAM" id="SSF54001">
    <property type="entry name" value="Cysteine proteinases"/>
    <property type="match status" value="1"/>
</dbReference>
<proteinExistence type="inferred from homology"/>